<proteinExistence type="predicted"/>
<sequence length="265" mass="30456">MIHLKIPLVLGEEDQTALQALQQKIDEEANYGMQVSRADKLWESKPKALFQRVRSALEENCPGARRCNYCEDSLADEIEHIRPKSWFPDQAFDPANYLFACGPCNGPKNSAYAVVDANGKLTHAIRDRQSPVTLPPAGQEALLHPRMEDPLAYLSLDLSNTFRYEPIPTLNPVQEARAIYTRDILKINKDPLCVAREEAFQDFAARLKSYYLATREQEPESALLRYRNELLKKQHISVWREMQRQSALLPNLRKLFELVPNALHW</sequence>
<gene>
    <name evidence="1" type="ORF">A3841_08705</name>
</gene>
<dbReference type="CDD" id="cd00085">
    <property type="entry name" value="HNHc"/>
    <property type="match status" value="1"/>
</dbReference>
<dbReference type="STRING" id="1797110.A3841_08705"/>
<dbReference type="Gene3D" id="1.10.30.50">
    <property type="match status" value="1"/>
</dbReference>
<organism evidence="1 2">
    <name type="scientific">Pontibacter flavimaris</name>
    <dbReference type="NCBI Taxonomy" id="1797110"/>
    <lineage>
        <taxon>Bacteria</taxon>
        <taxon>Pseudomonadati</taxon>
        <taxon>Bacteroidota</taxon>
        <taxon>Cytophagia</taxon>
        <taxon>Cytophagales</taxon>
        <taxon>Hymenobacteraceae</taxon>
        <taxon>Pontibacter</taxon>
    </lineage>
</organism>
<dbReference type="Proteomes" id="UP000186551">
    <property type="component" value="Unassembled WGS sequence"/>
</dbReference>
<evidence type="ECO:0008006" key="3">
    <source>
        <dbReference type="Google" id="ProtNLM"/>
    </source>
</evidence>
<evidence type="ECO:0000313" key="2">
    <source>
        <dbReference type="Proteomes" id="UP000186551"/>
    </source>
</evidence>
<protein>
    <recommendedName>
        <fullName evidence="3">TIGR02646 family protein</fullName>
    </recommendedName>
</protein>
<name>A0A1Q5PIP1_9BACT</name>
<keyword evidence="2" id="KW-1185">Reference proteome</keyword>
<accession>A0A1Q5PIP1</accession>
<dbReference type="AlphaFoldDB" id="A0A1Q5PIP1"/>
<evidence type="ECO:0000313" key="1">
    <source>
        <dbReference type="EMBL" id="OKL42067.1"/>
    </source>
</evidence>
<comment type="caution">
    <text evidence="1">The sequence shown here is derived from an EMBL/GenBank/DDBJ whole genome shotgun (WGS) entry which is preliminary data.</text>
</comment>
<dbReference type="RefSeq" id="WP_073850508.1">
    <property type="nucleotide sequence ID" value="NZ_LVWA01000002.1"/>
</dbReference>
<dbReference type="OrthoDB" id="5918473at2"/>
<dbReference type="InterPro" id="IPR003615">
    <property type="entry name" value="HNH_nuc"/>
</dbReference>
<dbReference type="EMBL" id="LVWA01000002">
    <property type="protein sequence ID" value="OKL42067.1"/>
    <property type="molecule type" value="Genomic_DNA"/>
</dbReference>
<reference evidence="1 2" key="1">
    <citation type="submission" date="2016-03" db="EMBL/GenBank/DDBJ databases">
        <title>Genome sequence of Pontibacter sp. nov., of the family cytophagaceae, isolated from marine sediment of the Yellow Sea, China.</title>
        <authorList>
            <person name="Zhang G."/>
            <person name="Zhang R."/>
        </authorList>
    </citation>
    <scope>NUCLEOTIDE SEQUENCE [LARGE SCALE GENOMIC DNA]</scope>
    <source>
        <strain evidence="1 2">S10-8</strain>
    </source>
</reference>